<organism evidence="1 2">
    <name type="scientific">Kickxella alabastrina</name>
    <dbReference type="NCBI Taxonomy" id="61397"/>
    <lineage>
        <taxon>Eukaryota</taxon>
        <taxon>Fungi</taxon>
        <taxon>Fungi incertae sedis</taxon>
        <taxon>Zoopagomycota</taxon>
        <taxon>Kickxellomycotina</taxon>
        <taxon>Kickxellomycetes</taxon>
        <taxon>Kickxellales</taxon>
        <taxon>Kickxellaceae</taxon>
        <taxon>Kickxella</taxon>
    </lineage>
</organism>
<sequence length="549" mass="56994">MTAREVQIWFQNRRAKQKNMLMRACSSNGSPELCADKDASAEDSCVQSPVDDVLSASSKLTRACSADHSHQHAVSTQPPLASAPCSSLGSSVREMMAPTLALRRHSDIPAHFFHSETSAYAAAVAATASAGAMLPAVSTVNRSATIPSSIAATAASSECAASLQMSTAGYPSQIPPPLTNASSNNMLQRAAYSHVPSSRPIQLVPSQQQRKQKRAGNGDSDRYHTARVHQEAFDGTNKLPVKHDDFLKRTADEQFNLLDPANLPNFMIPTVPGNGLGALGSGMSSVGFSSQPPMPYGGMGWSAMPYSGCGNSQSHPSMHSAMPQPDMSMLFSGLLALSPNSGGGGSGHSYSSMLNTPFGLSGMGSGLSTGTAAPAAHPGMSPADMPFGVDASSSFYHTLLLLAHQNPNLAGNSSAQRQGAAQQNQHQSQPNSSGHLQLSKALPLSPSETLPSGSPPIPSHSQQQHVAMCDSNSSVLVSPITPSAFSPYEARNQTNKHGAMFMPTSVSSSFPSLVSTAMAVAVSASTHDGSSMLGVPSNTTADVFTASSK</sequence>
<name>A0ACC1IDF6_9FUNG</name>
<dbReference type="EMBL" id="JANBPG010001229">
    <property type="protein sequence ID" value="KAJ1891054.1"/>
    <property type="molecule type" value="Genomic_DNA"/>
</dbReference>
<keyword evidence="2" id="KW-1185">Reference proteome</keyword>
<reference evidence="1" key="1">
    <citation type="submission" date="2022-07" db="EMBL/GenBank/DDBJ databases">
        <title>Phylogenomic reconstructions and comparative analyses of Kickxellomycotina fungi.</title>
        <authorList>
            <person name="Reynolds N.K."/>
            <person name="Stajich J.E."/>
            <person name="Barry K."/>
            <person name="Grigoriev I.V."/>
            <person name="Crous P."/>
            <person name="Smith M.E."/>
        </authorList>
    </citation>
    <scope>NUCLEOTIDE SEQUENCE</scope>
    <source>
        <strain evidence="1">Benny 63K</strain>
    </source>
</reference>
<dbReference type="Proteomes" id="UP001150581">
    <property type="component" value="Unassembled WGS sequence"/>
</dbReference>
<protein>
    <submittedName>
        <fullName evidence="1">Uncharacterized protein</fullName>
    </submittedName>
</protein>
<accession>A0ACC1IDF6</accession>
<comment type="caution">
    <text evidence="1">The sequence shown here is derived from an EMBL/GenBank/DDBJ whole genome shotgun (WGS) entry which is preliminary data.</text>
</comment>
<evidence type="ECO:0000313" key="2">
    <source>
        <dbReference type="Proteomes" id="UP001150581"/>
    </source>
</evidence>
<proteinExistence type="predicted"/>
<evidence type="ECO:0000313" key="1">
    <source>
        <dbReference type="EMBL" id="KAJ1891054.1"/>
    </source>
</evidence>
<gene>
    <name evidence="1" type="ORF">LPJ66_007140</name>
</gene>